<dbReference type="AlphaFoldDB" id="A0A5C3QFX4"/>
<reference evidence="2 3" key="1">
    <citation type="journal article" date="2019" name="Nat. Ecol. Evol.">
        <title>Megaphylogeny resolves global patterns of mushroom evolution.</title>
        <authorList>
            <person name="Varga T."/>
            <person name="Krizsan K."/>
            <person name="Foldi C."/>
            <person name="Dima B."/>
            <person name="Sanchez-Garcia M."/>
            <person name="Sanchez-Ramirez S."/>
            <person name="Szollosi G.J."/>
            <person name="Szarkandi J.G."/>
            <person name="Papp V."/>
            <person name="Albert L."/>
            <person name="Andreopoulos W."/>
            <person name="Angelini C."/>
            <person name="Antonin V."/>
            <person name="Barry K.W."/>
            <person name="Bougher N.L."/>
            <person name="Buchanan P."/>
            <person name="Buyck B."/>
            <person name="Bense V."/>
            <person name="Catcheside P."/>
            <person name="Chovatia M."/>
            <person name="Cooper J."/>
            <person name="Damon W."/>
            <person name="Desjardin D."/>
            <person name="Finy P."/>
            <person name="Geml J."/>
            <person name="Haridas S."/>
            <person name="Hughes K."/>
            <person name="Justo A."/>
            <person name="Karasinski D."/>
            <person name="Kautmanova I."/>
            <person name="Kiss B."/>
            <person name="Kocsube S."/>
            <person name="Kotiranta H."/>
            <person name="LaButti K.M."/>
            <person name="Lechner B.E."/>
            <person name="Liimatainen K."/>
            <person name="Lipzen A."/>
            <person name="Lukacs Z."/>
            <person name="Mihaltcheva S."/>
            <person name="Morgado L.N."/>
            <person name="Niskanen T."/>
            <person name="Noordeloos M.E."/>
            <person name="Ohm R.A."/>
            <person name="Ortiz-Santana B."/>
            <person name="Ovrebo C."/>
            <person name="Racz N."/>
            <person name="Riley R."/>
            <person name="Savchenko A."/>
            <person name="Shiryaev A."/>
            <person name="Soop K."/>
            <person name="Spirin V."/>
            <person name="Szebenyi C."/>
            <person name="Tomsovsky M."/>
            <person name="Tulloss R.E."/>
            <person name="Uehling J."/>
            <person name="Grigoriev I.V."/>
            <person name="Vagvolgyi C."/>
            <person name="Papp T."/>
            <person name="Martin F.M."/>
            <person name="Miettinen O."/>
            <person name="Hibbett D.S."/>
            <person name="Nagy L.G."/>
        </authorList>
    </citation>
    <scope>NUCLEOTIDE SEQUENCE [LARGE SCALE GENOMIC DNA]</scope>
    <source>
        <strain evidence="2 3">CBS 309.79</strain>
    </source>
</reference>
<gene>
    <name evidence="2" type="ORF">BDV98DRAFT_594173</name>
</gene>
<feature type="compositionally biased region" description="Basic and acidic residues" evidence="1">
    <location>
        <begin position="188"/>
        <end position="217"/>
    </location>
</feature>
<evidence type="ECO:0000313" key="3">
    <source>
        <dbReference type="Proteomes" id="UP000305067"/>
    </source>
</evidence>
<feature type="region of interest" description="Disordered" evidence="1">
    <location>
        <begin position="188"/>
        <end position="238"/>
    </location>
</feature>
<keyword evidence="3" id="KW-1185">Reference proteome</keyword>
<name>A0A5C3QFX4_9AGAR</name>
<organism evidence="2 3">
    <name type="scientific">Pterulicium gracile</name>
    <dbReference type="NCBI Taxonomy" id="1884261"/>
    <lineage>
        <taxon>Eukaryota</taxon>
        <taxon>Fungi</taxon>
        <taxon>Dikarya</taxon>
        <taxon>Basidiomycota</taxon>
        <taxon>Agaricomycotina</taxon>
        <taxon>Agaricomycetes</taxon>
        <taxon>Agaricomycetidae</taxon>
        <taxon>Agaricales</taxon>
        <taxon>Pleurotineae</taxon>
        <taxon>Pterulaceae</taxon>
        <taxon>Pterulicium</taxon>
    </lineage>
</organism>
<accession>A0A5C3QFX4</accession>
<dbReference type="Proteomes" id="UP000305067">
    <property type="component" value="Unassembled WGS sequence"/>
</dbReference>
<protein>
    <submittedName>
        <fullName evidence="2">Uncharacterized protein</fullName>
    </submittedName>
</protein>
<evidence type="ECO:0000256" key="1">
    <source>
        <dbReference type="SAM" id="MobiDB-lite"/>
    </source>
</evidence>
<proteinExistence type="predicted"/>
<evidence type="ECO:0000313" key="2">
    <source>
        <dbReference type="EMBL" id="TFL00397.1"/>
    </source>
</evidence>
<dbReference type="EMBL" id="ML178829">
    <property type="protein sequence ID" value="TFL00397.1"/>
    <property type="molecule type" value="Genomic_DNA"/>
</dbReference>
<sequence length="238" mass="26606">MGSAHGSQCIIVLVLVDPAEHPPGTNSLVEDSLPSILENDGSIDYYSPITAKDYDPLNEPMSALPAELIPKSREEEKKHPKLVFGYALLRPQLLICARRMDVVPLEILQQGNYILPLMRISAALSKNYGRQLAACTPFADRRDADLLAELREDLGLPHDAQPLWWWMFANYDVQERLRPNLQSLRLREDQAEKRGKEGTKPKRKAGDKEKISREGAVVKKRRTPASGSGSVKAEPVAF</sequence>